<dbReference type="InterPro" id="IPR001932">
    <property type="entry name" value="PPM-type_phosphatase-like_dom"/>
</dbReference>
<accession>T0YMG0</accession>
<dbReference type="PROSITE" id="PS51746">
    <property type="entry name" value="PPM_2"/>
    <property type="match status" value="1"/>
</dbReference>
<dbReference type="EMBL" id="AUZX01013131">
    <property type="protein sequence ID" value="EQD36606.1"/>
    <property type="molecule type" value="Genomic_DNA"/>
</dbReference>
<proteinExistence type="predicted"/>
<protein>
    <submittedName>
        <fullName evidence="2">Protein serine/threonine phosphatase</fullName>
    </submittedName>
</protein>
<organism evidence="2">
    <name type="scientific">mine drainage metagenome</name>
    <dbReference type="NCBI Taxonomy" id="410659"/>
    <lineage>
        <taxon>unclassified sequences</taxon>
        <taxon>metagenomes</taxon>
        <taxon>ecological metagenomes</taxon>
    </lineage>
</organism>
<reference evidence="2" key="1">
    <citation type="submission" date="2013-08" db="EMBL/GenBank/DDBJ databases">
        <authorList>
            <person name="Mendez C."/>
            <person name="Richter M."/>
            <person name="Ferrer M."/>
            <person name="Sanchez J."/>
        </authorList>
    </citation>
    <scope>NUCLEOTIDE SEQUENCE</scope>
</reference>
<gene>
    <name evidence="2" type="ORF">B1A_17836</name>
</gene>
<sequence length="108" mass="11789">LVRQGEIRPEQAETHPQRHVLTRALGHLPLECDRGAMTLEEHDIVLLCTDGLITALREDEVAEVLQESEFGGIALRLIEAANTAGGPDNTTVVAVRLDRSDIEAVSVR</sequence>
<dbReference type="SUPFAM" id="SSF81606">
    <property type="entry name" value="PP2C-like"/>
    <property type="match status" value="1"/>
</dbReference>
<reference evidence="2" key="2">
    <citation type="journal article" date="2014" name="ISME J.">
        <title>Microbial stratification in low pH oxic and suboxic macroscopic growths along an acid mine drainage.</title>
        <authorList>
            <person name="Mendez-Garcia C."/>
            <person name="Mesa V."/>
            <person name="Sprenger R.R."/>
            <person name="Richter M."/>
            <person name="Diez M.S."/>
            <person name="Solano J."/>
            <person name="Bargiela R."/>
            <person name="Golyshina O.V."/>
            <person name="Manteca A."/>
            <person name="Ramos J.L."/>
            <person name="Gallego J.R."/>
            <person name="Llorente I."/>
            <person name="Martins Dos Santos V.A."/>
            <person name="Jensen O.N."/>
            <person name="Pelaez A.I."/>
            <person name="Sanchez J."/>
            <person name="Ferrer M."/>
        </authorList>
    </citation>
    <scope>NUCLEOTIDE SEQUENCE</scope>
</reference>
<evidence type="ECO:0000259" key="1">
    <source>
        <dbReference type="PROSITE" id="PS51746"/>
    </source>
</evidence>
<comment type="caution">
    <text evidence="2">The sequence shown here is derived from an EMBL/GenBank/DDBJ whole genome shotgun (WGS) entry which is preliminary data.</text>
</comment>
<dbReference type="Gene3D" id="3.60.40.10">
    <property type="entry name" value="PPM-type phosphatase domain"/>
    <property type="match status" value="1"/>
</dbReference>
<feature type="non-terminal residue" evidence="2">
    <location>
        <position position="1"/>
    </location>
</feature>
<name>T0YMG0_9ZZZZ</name>
<evidence type="ECO:0000313" key="2">
    <source>
        <dbReference type="EMBL" id="EQD36606.1"/>
    </source>
</evidence>
<dbReference type="InterPro" id="IPR036457">
    <property type="entry name" value="PPM-type-like_dom_sf"/>
</dbReference>
<dbReference type="AlphaFoldDB" id="T0YMG0"/>
<feature type="domain" description="PPM-type phosphatase" evidence="1">
    <location>
        <begin position="1"/>
        <end position="97"/>
    </location>
</feature>